<evidence type="ECO:0000259" key="2">
    <source>
        <dbReference type="Pfam" id="PF12870"/>
    </source>
</evidence>
<accession>A0ABW0FE16</accession>
<dbReference type="GeneID" id="303298871"/>
<dbReference type="Gene3D" id="3.10.450.50">
    <property type="match status" value="1"/>
</dbReference>
<reference evidence="4" key="1">
    <citation type="journal article" date="2019" name="Int. J. Syst. Evol. Microbiol.">
        <title>The Global Catalogue of Microorganisms (GCM) 10K type strain sequencing project: providing services to taxonomists for standard genome sequencing and annotation.</title>
        <authorList>
            <consortium name="The Broad Institute Genomics Platform"/>
            <consortium name="The Broad Institute Genome Sequencing Center for Infectious Disease"/>
            <person name="Wu L."/>
            <person name="Ma J."/>
        </authorList>
    </citation>
    <scope>NUCLEOTIDE SEQUENCE [LARGE SCALE GENOMIC DNA]</scope>
    <source>
        <strain evidence="4">CGMCC 1.16455</strain>
    </source>
</reference>
<keyword evidence="1" id="KW-0472">Membrane</keyword>
<comment type="caution">
    <text evidence="3">The sequence shown here is derived from an EMBL/GenBank/DDBJ whole genome shotgun (WGS) entry which is preliminary data.</text>
</comment>
<proteinExistence type="predicted"/>
<feature type="transmembrane region" description="Helical" evidence="1">
    <location>
        <begin position="20"/>
        <end position="46"/>
    </location>
</feature>
<dbReference type="EMBL" id="JBHSLN010000018">
    <property type="protein sequence ID" value="MFC5296938.1"/>
    <property type="molecule type" value="Genomic_DNA"/>
</dbReference>
<keyword evidence="1" id="KW-1133">Transmembrane helix</keyword>
<name>A0ABW0FE16_9MICO</name>
<feature type="domain" description="DUF4878" evidence="2">
    <location>
        <begin position="48"/>
        <end position="148"/>
    </location>
</feature>
<organism evidence="3 4">
    <name type="scientific">Brachybacterium tyrofermentans</name>
    <dbReference type="NCBI Taxonomy" id="47848"/>
    <lineage>
        <taxon>Bacteria</taxon>
        <taxon>Bacillati</taxon>
        <taxon>Actinomycetota</taxon>
        <taxon>Actinomycetes</taxon>
        <taxon>Micrococcales</taxon>
        <taxon>Dermabacteraceae</taxon>
        <taxon>Brachybacterium</taxon>
    </lineage>
</organism>
<sequence length="160" mass="18145">MAPHPDPARPPNRSRRLLPWILGGVCALITIVVVLVLAAGAVWYFALRETPQSVVEDYFATWEAADCERYEEVSTEAYRGEEYTCEFWQENIAQQKEEGIEYHDEVVSSEVDGDRATVHVEEKTTKGSESTEGIFDIHLVREDGSWRLDSTTIIQEPEAL</sequence>
<evidence type="ECO:0000313" key="3">
    <source>
        <dbReference type="EMBL" id="MFC5296938.1"/>
    </source>
</evidence>
<evidence type="ECO:0000256" key="1">
    <source>
        <dbReference type="SAM" id="Phobius"/>
    </source>
</evidence>
<keyword evidence="4" id="KW-1185">Reference proteome</keyword>
<dbReference type="SUPFAM" id="SSF54427">
    <property type="entry name" value="NTF2-like"/>
    <property type="match status" value="1"/>
</dbReference>
<protein>
    <submittedName>
        <fullName evidence="3">DUF4878 domain-containing protein</fullName>
    </submittedName>
</protein>
<dbReference type="RefSeq" id="WP_343925979.1">
    <property type="nucleotide sequence ID" value="NZ_BAAAIR010000048.1"/>
</dbReference>
<evidence type="ECO:0000313" key="4">
    <source>
        <dbReference type="Proteomes" id="UP001595937"/>
    </source>
</evidence>
<dbReference type="InterPro" id="IPR024267">
    <property type="entry name" value="DUF4878"/>
</dbReference>
<gene>
    <name evidence="3" type="ORF">ACFPK8_05395</name>
</gene>
<dbReference type="InterPro" id="IPR032710">
    <property type="entry name" value="NTF2-like_dom_sf"/>
</dbReference>
<dbReference type="Pfam" id="PF12870">
    <property type="entry name" value="DUF4878"/>
    <property type="match status" value="1"/>
</dbReference>
<dbReference type="Proteomes" id="UP001595937">
    <property type="component" value="Unassembled WGS sequence"/>
</dbReference>
<keyword evidence="1" id="KW-0812">Transmembrane</keyword>